<feature type="region of interest" description="Disordered" evidence="1">
    <location>
        <begin position="481"/>
        <end position="623"/>
    </location>
</feature>
<comment type="caution">
    <text evidence="2">The sequence shown here is derived from an EMBL/GenBank/DDBJ whole genome shotgun (WGS) entry which is preliminary data.</text>
</comment>
<keyword evidence="3" id="KW-1185">Reference proteome</keyword>
<feature type="non-terminal residue" evidence="2">
    <location>
        <position position="1"/>
    </location>
</feature>
<proteinExistence type="predicted"/>
<feature type="compositionally biased region" description="Polar residues" evidence="1">
    <location>
        <begin position="595"/>
        <end position="620"/>
    </location>
</feature>
<organism evidence="2 3">
    <name type="scientific">Mucuna pruriens</name>
    <name type="common">Velvet bean</name>
    <name type="synonym">Dolichos pruriens</name>
    <dbReference type="NCBI Taxonomy" id="157652"/>
    <lineage>
        <taxon>Eukaryota</taxon>
        <taxon>Viridiplantae</taxon>
        <taxon>Streptophyta</taxon>
        <taxon>Embryophyta</taxon>
        <taxon>Tracheophyta</taxon>
        <taxon>Spermatophyta</taxon>
        <taxon>Magnoliopsida</taxon>
        <taxon>eudicotyledons</taxon>
        <taxon>Gunneridae</taxon>
        <taxon>Pentapetalae</taxon>
        <taxon>rosids</taxon>
        <taxon>fabids</taxon>
        <taxon>Fabales</taxon>
        <taxon>Fabaceae</taxon>
        <taxon>Papilionoideae</taxon>
        <taxon>50 kb inversion clade</taxon>
        <taxon>NPAAA clade</taxon>
        <taxon>indigoferoid/millettioid clade</taxon>
        <taxon>Phaseoleae</taxon>
        <taxon>Mucuna</taxon>
    </lineage>
</organism>
<protein>
    <submittedName>
        <fullName evidence="2">Protein WVD2-like 7</fullName>
    </submittedName>
</protein>
<accession>A0A371F0H8</accession>
<reference evidence="2" key="1">
    <citation type="submission" date="2018-05" db="EMBL/GenBank/DDBJ databases">
        <title>Draft genome of Mucuna pruriens seed.</title>
        <authorList>
            <person name="Nnadi N.E."/>
            <person name="Vos R."/>
            <person name="Hasami M.H."/>
            <person name="Devisetty U.K."/>
            <person name="Aguiy J.C."/>
        </authorList>
    </citation>
    <scope>NUCLEOTIDE SEQUENCE [LARGE SCALE GENOMIC DNA]</scope>
    <source>
        <strain evidence="2">JCA_2017</strain>
    </source>
</reference>
<feature type="compositionally biased region" description="Basic residues" evidence="1">
    <location>
        <begin position="581"/>
        <end position="594"/>
    </location>
</feature>
<evidence type="ECO:0000256" key="1">
    <source>
        <dbReference type="SAM" id="MobiDB-lite"/>
    </source>
</evidence>
<feature type="region of interest" description="Disordered" evidence="1">
    <location>
        <begin position="224"/>
        <end position="247"/>
    </location>
</feature>
<name>A0A371F0H8_MUCPR</name>
<gene>
    <name evidence="2" type="primary">WDL7</name>
    <name evidence="2" type="ORF">CR513_48785</name>
</gene>
<dbReference type="InterPro" id="IPR044216">
    <property type="entry name" value="WDL7"/>
</dbReference>
<dbReference type="STRING" id="157652.A0A371F0H8"/>
<evidence type="ECO:0000313" key="2">
    <source>
        <dbReference type="EMBL" id="RDX71806.1"/>
    </source>
</evidence>
<feature type="compositionally biased region" description="Basic and acidic residues" evidence="1">
    <location>
        <begin position="517"/>
        <end position="540"/>
    </location>
</feature>
<dbReference type="PANTHER" id="PTHR47067">
    <property type="entry name" value="TPX2 (TARGETING PROTEIN FOR XKLP2) PROTEIN FAMILY-RELATED"/>
    <property type="match status" value="1"/>
</dbReference>
<dbReference type="EMBL" id="QJKJ01011193">
    <property type="protein sequence ID" value="RDX71806.1"/>
    <property type="molecule type" value="Genomic_DNA"/>
</dbReference>
<feature type="compositionally biased region" description="Basic and acidic residues" evidence="1">
    <location>
        <begin position="547"/>
        <end position="557"/>
    </location>
</feature>
<dbReference type="OrthoDB" id="621651at2759"/>
<dbReference type="AlphaFoldDB" id="A0A371F0H8"/>
<dbReference type="PANTHER" id="PTHR47067:SF16">
    <property type="entry name" value="TPX2 (TARGETING PROTEIN FOR XKLP2) PROTEIN FAMILY"/>
    <property type="match status" value="1"/>
</dbReference>
<feature type="compositionally biased region" description="Polar residues" evidence="1">
    <location>
        <begin position="482"/>
        <end position="510"/>
    </location>
</feature>
<sequence>MDSFTKLLKISLIQPHVVFVEDRNQAWVSMSLGNPICALGESISFGKFMTESLNWEKWSTFTHNRYVEEAEKYSKPGSVAAKKAYFEAHYKRKGVLIQEANTCANGAFESEAREGNCADSSFVTSSNADNVVSANEHPDEEAVNYQVVGQSDLDVSNVLHPRHDTNLNVESCTLVGDNKNNILVPVQEKTLVQGNAGKQVSALPVKGEVNSSPKLSTKTVAVKCSGSRDEKKKAAGAVPSRRGMNSGLEYKKSVGNAAEKKRLNARSLHMSINLSSATAETRKKTAAAVSQSRNGLNKISTSKKSVGGSVDKKRITAPSLYMSINLPSGAGITSKTATKPRNGLNLTAKIIKSVGDSVEKRSTTRSLHMSINLPSSAGETSKTASVLEQNRNKKVHSNLPKSNPVALRTSTKASHGLLNQASANPTSRDRRYFVMCAQLPCELRLQLHVSLENFTDMIRFVYVRTTERLLNKSVHGRVTANAKPSSSISFENSCLKSSSTTKSNPQSAPIASSPFRFRSEERALLKRMDGTKSKEEEKVKLQRTLKGKTEHDHEKLRQSSGSISKLNEDKLGGGSQSPSNHIRKISSKLGRKARSSSITVQQDKSIGNSWKPPISTNNSKRTTDKINRATRHSVVTSLITNITRENASPNIQL</sequence>
<dbReference type="Proteomes" id="UP000257109">
    <property type="component" value="Unassembled WGS sequence"/>
</dbReference>
<evidence type="ECO:0000313" key="3">
    <source>
        <dbReference type="Proteomes" id="UP000257109"/>
    </source>
</evidence>